<dbReference type="SUPFAM" id="SSF57492">
    <property type="entry name" value="Trefoil"/>
    <property type="match status" value="1"/>
</dbReference>
<accession>A0A0M3KCN6</accession>
<dbReference type="Gene3D" id="2.60.40.1760">
    <property type="entry name" value="glycosyl hydrolase (family 31)"/>
    <property type="match status" value="1"/>
</dbReference>
<dbReference type="PROSITE" id="PS51448">
    <property type="entry name" value="P_TREFOIL_2"/>
    <property type="match status" value="1"/>
</dbReference>
<dbReference type="Pfam" id="PF00088">
    <property type="entry name" value="Trefoil"/>
    <property type="match status" value="1"/>
</dbReference>
<dbReference type="SUPFAM" id="SSF51445">
    <property type="entry name" value="(Trans)glycosidases"/>
    <property type="match status" value="1"/>
</dbReference>
<keyword evidence="7" id="KW-0326">Glycosidase</keyword>
<dbReference type="InterPro" id="IPR044913">
    <property type="entry name" value="P_trefoil_dom_sf"/>
</dbReference>
<keyword evidence="10" id="KW-1185">Reference proteome</keyword>
<dbReference type="CDD" id="cd00111">
    <property type="entry name" value="Trefoil"/>
    <property type="match status" value="1"/>
</dbReference>
<keyword evidence="3" id="KW-0472">Membrane</keyword>
<proteinExistence type="inferred from homology"/>
<evidence type="ECO:0000256" key="7">
    <source>
        <dbReference type="RuleBase" id="RU361185"/>
    </source>
</evidence>
<evidence type="ECO:0000256" key="6">
    <source>
        <dbReference type="PROSITE-ProRule" id="PRU00779"/>
    </source>
</evidence>
<comment type="similarity">
    <text evidence="2 7">Belongs to the glycosyl hydrolase 31 family.</text>
</comment>
<evidence type="ECO:0000256" key="4">
    <source>
        <dbReference type="ARBA" id="ARBA00023157"/>
    </source>
</evidence>
<evidence type="ECO:0000256" key="3">
    <source>
        <dbReference type="ARBA" id="ARBA00023136"/>
    </source>
</evidence>
<reference evidence="11" key="1">
    <citation type="submission" date="2017-02" db="UniProtKB">
        <authorList>
            <consortium name="WormBaseParasite"/>
        </authorList>
    </citation>
    <scope>IDENTIFICATION</scope>
</reference>
<dbReference type="InterPro" id="IPR000322">
    <property type="entry name" value="Glyco_hydro_31_TIM"/>
</dbReference>
<dbReference type="GO" id="GO:0030246">
    <property type="term" value="F:carbohydrate binding"/>
    <property type="evidence" value="ECO:0007669"/>
    <property type="project" value="InterPro"/>
</dbReference>
<dbReference type="EMBL" id="UYRR01035078">
    <property type="protein sequence ID" value="VDK63441.1"/>
    <property type="molecule type" value="Genomic_DNA"/>
</dbReference>
<dbReference type="AlphaFoldDB" id="A0A0M3KCN6"/>
<dbReference type="SUPFAM" id="SSF74650">
    <property type="entry name" value="Galactose mutarotase-like"/>
    <property type="match status" value="1"/>
</dbReference>
<dbReference type="PANTHER" id="PTHR22762:SF133">
    <property type="entry name" value="P-TYPE DOMAIN-CONTAINING PROTEIN"/>
    <property type="match status" value="1"/>
</dbReference>
<evidence type="ECO:0000313" key="11">
    <source>
        <dbReference type="WBParaSite" id="ASIM_0001873701-mRNA-1"/>
    </source>
</evidence>
<sequence length="493" mass="56455">MIIRQDTVRFREISEMSLVENIVPPGSRVTCTPDITHDTPGMLCLSRGCIYDPKATFPTPSCYFPCKSGYVATSVTRNNGTIVVKLEEYKKFKNPFGNNYPQLTLTAKSVQKTTMNIRIAPKEKSINFGRYEPNLDMPRESVETGESFIVETSNATSVFSFKVIRTSTKEVIWDTSIGGLMFADQYIQIAAYLDSSNIYGLGESYDVRLRHILQGYQTWAMFARDERIPKWGPFITYGKKNLYGAYPFYMAIERDGKTHGVLFLNSNAQEVTLGPHPQIIYRTIGGILDVYFFPGPKPEDVIRQYLAYVGRPVLPPYWALGQQISRPGLSLEELSSFVQDNKYQSVVHINIDYMKDYQEFTLAQSWQNLSNFIEQLHRKDIHAVIEVGPVLAVTGEAFLRARNARADFFEWQDPKDVPASVQNLYNSTKNTKIMLGVSWPNVHVAFPNYDSTETMRWWSREIQRFQEQVRLFNIFCINVIFAIVTVEVRILAV</sequence>
<dbReference type="InterPro" id="IPR017853">
    <property type="entry name" value="GH"/>
</dbReference>
<dbReference type="WBParaSite" id="ASIM_0001873701-mRNA-1">
    <property type="protein sequence ID" value="ASIM_0001873701-mRNA-1"/>
    <property type="gene ID" value="ASIM_0001873701"/>
</dbReference>
<keyword evidence="5" id="KW-0325">Glycoprotein</keyword>
<protein>
    <submittedName>
        <fullName evidence="11">P-type domain-containing protein</fullName>
    </submittedName>
</protein>
<evidence type="ECO:0000256" key="1">
    <source>
        <dbReference type="ARBA" id="ARBA00004370"/>
    </source>
</evidence>
<evidence type="ECO:0000256" key="5">
    <source>
        <dbReference type="ARBA" id="ARBA00023180"/>
    </source>
</evidence>
<dbReference type="CDD" id="cd14752">
    <property type="entry name" value="GH31_N"/>
    <property type="match status" value="1"/>
</dbReference>
<dbReference type="Gene3D" id="4.10.110.10">
    <property type="entry name" value="Spasmolytic Protein, domain 1"/>
    <property type="match status" value="1"/>
</dbReference>
<dbReference type="GO" id="GO:0005975">
    <property type="term" value="P:carbohydrate metabolic process"/>
    <property type="evidence" value="ECO:0007669"/>
    <property type="project" value="InterPro"/>
</dbReference>
<dbReference type="Proteomes" id="UP000267096">
    <property type="component" value="Unassembled WGS sequence"/>
</dbReference>
<evidence type="ECO:0000313" key="9">
    <source>
        <dbReference type="EMBL" id="VDK63441.1"/>
    </source>
</evidence>
<dbReference type="PANTHER" id="PTHR22762">
    <property type="entry name" value="ALPHA-GLUCOSIDASE"/>
    <property type="match status" value="1"/>
</dbReference>
<comment type="caution">
    <text evidence="6">Lacks conserved residue(s) required for the propagation of feature annotation.</text>
</comment>
<keyword evidence="4" id="KW-1015">Disulfide bond</keyword>
<comment type="subcellular location">
    <subcellularLocation>
        <location evidence="1">Membrane</location>
    </subcellularLocation>
</comment>
<reference evidence="9 10" key="2">
    <citation type="submission" date="2018-11" db="EMBL/GenBank/DDBJ databases">
        <authorList>
            <consortium name="Pathogen Informatics"/>
        </authorList>
    </citation>
    <scope>NUCLEOTIDE SEQUENCE [LARGE SCALE GENOMIC DNA]</scope>
</reference>
<dbReference type="Gene3D" id="3.20.20.80">
    <property type="entry name" value="Glycosidases"/>
    <property type="match status" value="1"/>
</dbReference>
<evidence type="ECO:0000256" key="2">
    <source>
        <dbReference type="ARBA" id="ARBA00007806"/>
    </source>
</evidence>
<organism evidence="11">
    <name type="scientific">Anisakis simplex</name>
    <name type="common">Herring worm</name>
    <dbReference type="NCBI Taxonomy" id="6269"/>
    <lineage>
        <taxon>Eukaryota</taxon>
        <taxon>Metazoa</taxon>
        <taxon>Ecdysozoa</taxon>
        <taxon>Nematoda</taxon>
        <taxon>Chromadorea</taxon>
        <taxon>Rhabditida</taxon>
        <taxon>Spirurina</taxon>
        <taxon>Ascaridomorpha</taxon>
        <taxon>Ascaridoidea</taxon>
        <taxon>Anisakidae</taxon>
        <taxon>Anisakis</taxon>
        <taxon>Anisakis simplex complex</taxon>
    </lineage>
</organism>
<dbReference type="InterPro" id="IPR000519">
    <property type="entry name" value="P_trefoil_dom"/>
</dbReference>
<feature type="domain" description="P-type" evidence="8">
    <location>
        <begin position="14"/>
        <end position="66"/>
    </location>
</feature>
<evidence type="ECO:0000313" key="10">
    <source>
        <dbReference type="Proteomes" id="UP000267096"/>
    </source>
</evidence>
<name>A0A0M3KCN6_ANISI</name>
<dbReference type="Pfam" id="PF01055">
    <property type="entry name" value="Glyco_hydro_31_2nd"/>
    <property type="match status" value="1"/>
</dbReference>
<dbReference type="OrthoDB" id="1334205at2759"/>
<evidence type="ECO:0000259" key="8">
    <source>
        <dbReference type="PROSITE" id="PS51448"/>
    </source>
</evidence>
<dbReference type="GO" id="GO:0004558">
    <property type="term" value="F:alpha-1,4-glucosidase activity"/>
    <property type="evidence" value="ECO:0007669"/>
    <property type="project" value="TreeGrafter"/>
</dbReference>
<dbReference type="SMART" id="SM00018">
    <property type="entry name" value="PD"/>
    <property type="match status" value="1"/>
</dbReference>
<keyword evidence="7" id="KW-0378">Hydrolase</keyword>
<dbReference type="GO" id="GO:0016020">
    <property type="term" value="C:membrane"/>
    <property type="evidence" value="ECO:0007669"/>
    <property type="project" value="UniProtKB-SubCell"/>
</dbReference>
<gene>
    <name evidence="9" type="ORF">ASIM_LOCUS18133</name>
</gene>
<dbReference type="InterPro" id="IPR011013">
    <property type="entry name" value="Gal_mutarotase_sf_dom"/>
</dbReference>